<dbReference type="Proteomes" id="UP000095431">
    <property type="component" value="Unassembled WGS sequence"/>
</dbReference>
<reference evidence="1 2" key="1">
    <citation type="submission" date="2015-09" db="EMBL/GenBank/DDBJ databases">
        <authorList>
            <consortium name="Pathogen Informatics"/>
        </authorList>
    </citation>
    <scope>NUCLEOTIDE SEQUENCE [LARGE SCALE GENOMIC DNA]</scope>
    <source>
        <strain evidence="1 2">2789STDY5834863</strain>
    </source>
</reference>
<dbReference type="RefSeq" id="WP_020993600.1">
    <property type="nucleotide sequence ID" value="NZ_BTHH01000001.1"/>
</dbReference>
<accession>A0A173XBL3</accession>
<name>A0A173XBL3_9FIRM</name>
<sequence>MDITSAETKATYDEIKKYVAEHNAGMKVSNLYISQVKRKCGIEVGKNYNLPKNEDSRQPQCPEDKESAIVEAVKHCKMNK</sequence>
<organism evidence="1 2">
    <name type="scientific">Blautia wexlerae</name>
    <dbReference type="NCBI Taxonomy" id="418240"/>
    <lineage>
        <taxon>Bacteria</taxon>
        <taxon>Bacillati</taxon>
        <taxon>Bacillota</taxon>
        <taxon>Clostridia</taxon>
        <taxon>Lachnospirales</taxon>
        <taxon>Lachnospiraceae</taxon>
        <taxon>Blautia</taxon>
    </lineage>
</organism>
<evidence type="ECO:0000313" key="1">
    <source>
        <dbReference type="EMBL" id="CUN49043.1"/>
    </source>
</evidence>
<dbReference type="EMBL" id="CYZN01000002">
    <property type="protein sequence ID" value="CUN49043.1"/>
    <property type="molecule type" value="Genomic_DNA"/>
</dbReference>
<dbReference type="AlphaFoldDB" id="A0A173XBL3"/>
<evidence type="ECO:0000313" key="2">
    <source>
        <dbReference type="Proteomes" id="UP000095431"/>
    </source>
</evidence>
<protein>
    <recommendedName>
        <fullName evidence="3">tRNA (Uracil-5-)-methyltransferase</fullName>
    </recommendedName>
</protein>
<gene>
    <name evidence="1" type="ORF">ERS852478_00257</name>
</gene>
<evidence type="ECO:0008006" key="3">
    <source>
        <dbReference type="Google" id="ProtNLM"/>
    </source>
</evidence>
<proteinExistence type="predicted"/>